<organism evidence="9 10">
    <name type="scientific">Solobacterium moorei</name>
    <dbReference type="NCBI Taxonomy" id="102148"/>
    <lineage>
        <taxon>Bacteria</taxon>
        <taxon>Bacillati</taxon>
        <taxon>Bacillota</taxon>
        <taxon>Erysipelotrichia</taxon>
        <taxon>Erysipelotrichales</taxon>
        <taxon>Erysipelotrichaceae</taxon>
        <taxon>Solobacterium</taxon>
    </lineage>
</organism>
<reference evidence="9 10" key="1">
    <citation type="submission" date="2018-08" db="EMBL/GenBank/DDBJ databases">
        <title>A genome reference for cultivated species of the human gut microbiota.</title>
        <authorList>
            <person name="Zou Y."/>
            <person name="Xue W."/>
            <person name="Luo G."/>
        </authorList>
    </citation>
    <scope>NUCLEOTIDE SEQUENCE [LARGE SCALE GENOMIC DNA]</scope>
    <source>
        <strain evidence="9 10">AF18-46</strain>
    </source>
</reference>
<comment type="subcellular location">
    <subcellularLocation>
        <location evidence="1 7">Cell membrane</location>
        <topology evidence="1 7">Multi-pass membrane protein</topology>
    </subcellularLocation>
</comment>
<keyword evidence="2 7" id="KW-0813">Transport</keyword>
<feature type="transmembrane region" description="Helical" evidence="7">
    <location>
        <begin position="12"/>
        <end position="32"/>
    </location>
</feature>
<dbReference type="PROSITE" id="PS50928">
    <property type="entry name" value="ABC_TM1"/>
    <property type="match status" value="1"/>
</dbReference>
<comment type="similarity">
    <text evidence="7">Belongs to the binding-protein-dependent transport system permease family.</text>
</comment>
<evidence type="ECO:0000256" key="1">
    <source>
        <dbReference type="ARBA" id="ARBA00004651"/>
    </source>
</evidence>
<feature type="transmembrane region" description="Helical" evidence="7">
    <location>
        <begin position="234"/>
        <end position="254"/>
    </location>
</feature>
<dbReference type="RefSeq" id="WP_006525554.1">
    <property type="nucleotide sequence ID" value="NZ_CABJCF010000004.1"/>
</dbReference>
<comment type="caution">
    <text evidence="9">The sequence shown here is derived from an EMBL/GenBank/DDBJ whole genome shotgun (WGS) entry which is preliminary data.</text>
</comment>
<dbReference type="Gene3D" id="1.10.3720.10">
    <property type="entry name" value="MetI-like"/>
    <property type="match status" value="1"/>
</dbReference>
<dbReference type="NCBIfam" id="TIGR01097">
    <property type="entry name" value="PhnE"/>
    <property type="match status" value="1"/>
</dbReference>
<evidence type="ECO:0000256" key="3">
    <source>
        <dbReference type="ARBA" id="ARBA00022475"/>
    </source>
</evidence>
<protein>
    <submittedName>
        <fullName evidence="9">Phosphonate ABC transporter, permease protein PhnE</fullName>
    </submittedName>
</protein>
<feature type="domain" description="ABC transmembrane type-1" evidence="8">
    <location>
        <begin position="68"/>
        <end position="251"/>
    </location>
</feature>
<dbReference type="Proteomes" id="UP000284731">
    <property type="component" value="Unassembled WGS sequence"/>
</dbReference>
<keyword evidence="4 7" id="KW-0812">Transmembrane</keyword>
<evidence type="ECO:0000313" key="10">
    <source>
        <dbReference type="Proteomes" id="UP000284731"/>
    </source>
</evidence>
<proteinExistence type="inferred from homology"/>
<name>A0A412PBF4_9FIRM</name>
<evidence type="ECO:0000259" key="8">
    <source>
        <dbReference type="PROSITE" id="PS50928"/>
    </source>
</evidence>
<feature type="transmembrane region" description="Helical" evidence="7">
    <location>
        <begin position="119"/>
        <end position="146"/>
    </location>
</feature>
<dbReference type="Pfam" id="PF00528">
    <property type="entry name" value="BPD_transp_1"/>
    <property type="match status" value="1"/>
</dbReference>
<accession>A0A412PBF4</accession>
<dbReference type="CDD" id="cd06261">
    <property type="entry name" value="TM_PBP2"/>
    <property type="match status" value="1"/>
</dbReference>
<evidence type="ECO:0000256" key="5">
    <source>
        <dbReference type="ARBA" id="ARBA00022989"/>
    </source>
</evidence>
<keyword evidence="5 7" id="KW-1133">Transmembrane helix</keyword>
<gene>
    <name evidence="9" type="primary">phnE</name>
    <name evidence="9" type="ORF">DWX20_08595</name>
</gene>
<evidence type="ECO:0000313" key="9">
    <source>
        <dbReference type="EMBL" id="RGT54216.1"/>
    </source>
</evidence>
<feature type="transmembrane region" description="Helical" evidence="7">
    <location>
        <begin position="209"/>
        <end position="228"/>
    </location>
</feature>
<sequence length="259" mass="28655">MKIKDTVHYQWYKHLGTFAVLVICLYACIRITNANLSEVLSNTKQMQLFLQKLLHPDWSYLPSLITPIIKTIQMSILSTLLGVLLAIPFSFLATTLITKNAVLTGCIRFVMNIIRTIPNTLLAAILVSIVGIGEVTGVITLTIFTFGLVSQLLYESIETIDTLPVESAESVGANKFKIAVWAVWPQILPAVISYTFYALEINIRSSTVLGYVGAGGIGIILNTSLALFKYDRVSIIILMILILVILVDTISEYARRKCV</sequence>
<evidence type="ECO:0000256" key="2">
    <source>
        <dbReference type="ARBA" id="ARBA00022448"/>
    </source>
</evidence>
<dbReference type="PANTHER" id="PTHR30043">
    <property type="entry name" value="PHOSPHONATES TRANSPORT SYSTEM PERMEASE PROTEIN"/>
    <property type="match status" value="1"/>
</dbReference>
<evidence type="ECO:0000256" key="6">
    <source>
        <dbReference type="ARBA" id="ARBA00023136"/>
    </source>
</evidence>
<dbReference type="InterPro" id="IPR005769">
    <property type="entry name" value="PhnE/PtxC"/>
</dbReference>
<dbReference type="GO" id="GO:0005886">
    <property type="term" value="C:plasma membrane"/>
    <property type="evidence" value="ECO:0007669"/>
    <property type="project" value="UniProtKB-SubCell"/>
</dbReference>
<evidence type="ECO:0000256" key="4">
    <source>
        <dbReference type="ARBA" id="ARBA00022692"/>
    </source>
</evidence>
<dbReference type="InterPro" id="IPR000515">
    <property type="entry name" value="MetI-like"/>
</dbReference>
<dbReference type="GO" id="GO:0015416">
    <property type="term" value="F:ABC-type phosphonate transporter activity"/>
    <property type="evidence" value="ECO:0007669"/>
    <property type="project" value="InterPro"/>
</dbReference>
<dbReference type="EMBL" id="QRWX01000004">
    <property type="protein sequence ID" value="RGT54216.1"/>
    <property type="molecule type" value="Genomic_DNA"/>
</dbReference>
<keyword evidence="3" id="KW-1003">Cell membrane</keyword>
<evidence type="ECO:0000256" key="7">
    <source>
        <dbReference type="RuleBase" id="RU363032"/>
    </source>
</evidence>
<dbReference type="PANTHER" id="PTHR30043:SF1">
    <property type="entry name" value="ABC TRANSPORT SYSTEM PERMEASE PROTEIN P69"/>
    <property type="match status" value="1"/>
</dbReference>
<dbReference type="AlphaFoldDB" id="A0A412PBF4"/>
<feature type="transmembrane region" description="Helical" evidence="7">
    <location>
        <begin position="76"/>
        <end position="98"/>
    </location>
</feature>
<dbReference type="SUPFAM" id="SSF161098">
    <property type="entry name" value="MetI-like"/>
    <property type="match status" value="1"/>
</dbReference>
<dbReference type="InterPro" id="IPR035906">
    <property type="entry name" value="MetI-like_sf"/>
</dbReference>
<feature type="transmembrane region" description="Helical" evidence="7">
    <location>
        <begin position="178"/>
        <end position="197"/>
    </location>
</feature>
<keyword evidence="6 7" id="KW-0472">Membrane</keyword>